<gene>
    <name evidence="1" type="ORF">LVJ94_18755</name>
</gene>
<proteinExistence type="predicted"/>
<dbReference type="Proteomes" id="UP001374803">
    <property type="component" value="Chromosome"/>
</dbReference>
<organism evidence="1 2">
    <name type="scientific">Pendulispora rubella</name>
    <dbReference type="NCBI Taxonomy" id="2741070"/>
    <lineage>
        <taxon>Bacteria</taxon>
        <taxon>Pseudomonadati</taxon>
        <taxon>Myxococcota</taxon>
        <taxon>Myxococcia</taxon>
        <taxon>Myxococcales</taxon>
        <taxon>Sorangiineae</taxon>
        <taxon>Pendulisporaceae</taxon>
        <taxon>Pendulispora</taxon>
    </lineage>
</organism>
<dbReference type="RefSeq" id="WP_394838934.1">
    <property type="nucleotide sequence ID" value="NZ_CP089929.1"/>
</dbReference>
<sequence>MAIEDGAFPQAYAALDAWEKAATVSANAWVRAYPFTSRLDLDLELGELEAARHTARAFIAASQTWLPEDTWDMPTERSRALYFTAQIGRDEFRRLQARDAEGIAARGGFYAPAGVRWIESYALSIRDVEDARFALSKLPDERPLLDAAFRDFFVDAEIGRIHLYAGRLDRALEWLHRAANSCLYVRALHSVQAHAWYGHALAKNGQRLEACHEYAYVLQRWGREPRSRSANAAREGALRLGCAEVSPRSIGTTK</sequence>
<keyword evidence="2" id="KW-1185">Reference proteome</keyword>
<protein>
    <submittedName>
        <fullName evidence="1">Uncharacterized protein</fullName>
    </submittedName>
</protein>
<evidence type="ECO:0000313" key="1">
    <source>
        <dbReference type="EMBL" id="WXB09263.1"/>
    </source>
</evidence>
<evidence type="ECO:0000313" key="2">
    <source>
        <dbReference type="Proteomes" id="UP001374803"/>
    </source>
</evidence>
<name>A0ABZ2LEA5_9BACT</name>
<accession>A0ABZ2LEA5</accession>
<reference evidence="1" key="1">
    <citation type="submission" date="2021-12" db="EMBL/GenBank/DDBJ databases">
        <title>Discovery of the Pendulisporaceae a myxobacterial family with distinct sporulation behavior and unique specialized metabolism.</title>
        <authorList>
            <person name="Garcia R."/>
            <person name="Popoff A."/>
            <person name="Bader C.D."/>
            <person name="Loehr J."/>
            <person name="Walesch S."/>
            <person name="Walt C."/>
            <person name="Boldt J."/>
            <person name="Bunk B."/>
            <person name="Haeckl F.J.F.P.J."/>
            <person name="Gunesch A.P."/>
            <person name="Birkelbach J."/>
            <person name="Nuebel U."/>
            <person name="Pietschmann T."/>
            <person name="Bach T."/>
            <person name="Mueller R."/>
        </authorList>
    </citation>
    <scope>NUCLEOTIDE SEQUENCE</scope>
    <source>
        <strain evidence="1">MSr11367</strain>
    </source>
</reference>
<dbReference type="EMBL" id="CP089983">
    <property type="protein sequence ID" value="WXB09263.1"/>
    <property type="molecule type" value="Genomic_DNA"/>
</dbReference>